<evidence type="ECO:0000313" key="10">
    <source>
        <dbReference type="EMBL" id="KRY55773.1"/>
    </source>
</evidence>
<dbReference type="PROSITE" id="PS00018">
    <property type="entry name" value="EF_HAND_1"/>
    <property type="match status" value="1"/>
</dbReference>
<dbReference type="SUPFAM" id="SSF47473">
    <property type="entry name" value="EF-hand"/>
    <property type="match status" value="2"/>
</dbReference>
<dbReference type="Gene3D" id="1.10.238.10">
    <property type="entry name" value="EF-hand"/>
    <property type="match status" value="2"/>
</dbReference>
<dbReference type="AlphaFoldDB" id="A0A0V1D2Z0"/>
<evidence type="ECO:0000259" key="9">
    <source>
        <dbReference type="PROSITE" id="PS50222"/>
    </source>
</evidence>
<evidence type="ECO:0000256" key="4">
    <source>
        <dbReference type="ARBA" id="ARBA00022792"/>
    </source>
</evidence>
<sequence length="727" mass="83967">MIKRYLKYAGSCTFCYFVYSQFSDCKPFGVVRSHFINCSTIEEANLPSWKRFFEFSSFNCEGKAYMSPFDFMQSLTSKASPEIITRKTLNCLEALQLTKETPSVTSSSCTFFRDANHQGLISYFDYLFLLSLLSEPESRFRIAFDLFDQNKDGKLEMDEFYSMASGILPKKLRENHYEKNATKHEVLESEGRYYHFKSSINVVMLPSTAGDSGSDDTDPEYLPDDPKDEFYPAGELEVEEELDVEEFEDINLSQKQRGALPQWKKAFTVSPQEIRHFIGLILLSGYNCQPEAKHYWSTQPDIGAQGAISCDKMSKVTPLYKLLNSSLVKHGMFHEKLSVDESIVPYFGRHAAKMFMKGKPIRFGYTGKEIHASKVPLSTRVISNMVDIIQENSNTTRHTLYFDNFFNSYDLLVMLSELEMRAIGTIRPYRSNGADAVMLPDKDLMKQNRSAFGFRKERPHSHLELRRQVVLSLLQSERTATPRVASGFMSQLPDIRFDGVNHILCTGPQRRCKISDYTKDGCSIFTTLSNHFFGSDHKSTLSYVDFHRFIRNFQIEVWEFQFMTFSTSKKDLTELEFAKMIYSYIYLPHHHQEQFFKRLEAKSHLNLLNRISFEEVCKFFTLLNNLNNFSYALHLCNLSNDLLTHAEFQRAVNASCGFKFQPNVVSSIFNVFSTDNNGKLSVNEFISMLQNCRQSFIFKEPAQSHTSLDNYKQCVRSKIMQSLSSFK</sequence>
<keyword evidence="5" id="KW-0106">Calcium</keyword>
<dbReference type="PANTHER" id="PTHR12294:SF13">
    <property type="entry name" value="MITOCHONDRIAL CALCIUM UPTAKE 3, ISOFORM D"/>
    <property type="match status" value="1"/>
</dbReference>
<evidence type="ECO:0000256" key="3">
    <source>
        <dbReference type="ARBA" id="ARBA00022737"/>
    </source>
</evidence>
<evidence type="ECO:0000256" key="8">
    <source>
        <dbReference type="ARBA" id="ARBA00023136"/>
    </source>
</evidence>
<comment type="caution">
    <text evidence="10">The sequence shown here is derived from an EMBL/GenBank/DDBJ whole genome shotgun (WGS) entry which is preliminary data.</text>
</comment>
<evidence type="ECO:0000256" key="1">
    <source>
        <dbReference type="ARBA" id="ARBA00004273"/>
    </source>
</evidence>
<keyword evidence="7" id="KW-0496">Mitochondrion</keyword>
<dbReference type="GO" id="GO:0036444">
    <property type="term" value="P:calcium import into the mitochondrion"/>
    <property type="evidence" value="ECO:0007669"/>
    <property type="project" value="UniProtKB-ARBA"/>
</dbReference>
<accession>A0A0V1D2Z0</accession>
<dbReference type="GO" id="GO:0005509">
    <property type="term" value="F:calcium ion binding"/>
    <property type="evidence" value="ECO:0007669"/>
    <property type="project" value="InterPro"/>
</dbReference>
<reference evidence="10 11" key="1">
    <citation type="submission" date="2015-01" db="EMBL/GenBank/DDBJ databases">
        <title>Evolution of Trichinella species and genotypes.</title>
        <authorList>
            <person name="Korhonen P.K."/>
            <person name="Edoardo P."/>
            <person name="Giuseppe L.R."/>
            <person name="Gasser R.B."/>
        </authorList>
    </citation>
    <scope>NUCLEOTIDE SEQUENCE [LARGE SCALE GENOMIC DNA]</scope>
    <source>
        <strain evidence="10">ISS120</strain>
    </source>
</reference>
<feature type="domain" description="EF-hand" evidence="9">
    <location>
        <begin position="660"/>
        <end position="695"/>
    </location>
</feature>
<evidence type="ECO:0000313" key="11">
    <source>
        <dbReference type="Proteomes" id="UP000054653"/>
    </source>
</evidence>
<keyword evidence="8" id="KW-0472">Membrane</keyword>
<dbReference type="SMART" id="SM00054">
    <property type="entry name" value="EFh"/>
    <property type="match status" value="2"/>
</dbReference>
<evidence type="ECO:0000256" key="2">
    <source>
        <dbReference type="ARBA" id="ARBA00004569"/>
    </source>
</evidence>
<keyword evidence="4" id="KW-0999">Mitochondrion inner membrane</keyword>
<dbReference type="InterPro" id="IPR039800">
    <property type="entry name" value="MICU1/2/3"/>
</dbReference>
<dbReference type="Pfam" id="PF13843">
    <property type="entry name" value="DDE_Tnp_1_7"/>
    <property type="match status" value="3"/>
</dbReference>
<evidence type="ECO:0000256" key="6">
    <source>
        <dbReference type="ARBA" id="ARBA00022946"/>
    </source>
</evidence>
<keyword evidence="11" id="KW-1185">Reference proteome</keyword>
<organism evidence="10 11">
    <name type="scientific">Trichinella britovi</name>
    <name type="common">Parasitic roundworm</name>
    <dbReference type="NCBI Taxonomy" id="45882"/>
    <lineage>
        <taxon>Eukaryota</taxon>
        <taxon>Metazoa</taxon>
        <taxon>Ecdysozoa</taxon>
        <taxon>Nematoda</taxon>
        <taxon>Enoplea</taxon>
        <taxon>Dorylaimia</taxon>
        <taxon>Trichinellida</taxon>
        <taxon>Trichinellidae</taxon>
        <taxon>Trichinella</taxon>
    </lineage>
</organism>
<proteinExistence type="predicted"/>
<dbReference type="InterPro" id="IPR029526">
    <property type="entry name" value="PGBD"/>
</dbReference>
<evidence type="ECO:0000256" key="7">
    <source>
        <dbReference type="ARBA" id="ARBA00023128"/>
    </source>
</evidence>
<keyword evidence="6" id="KW-0809">Transit peptide</keyword>
<dbReference type="InterPro" id="IPR002048">
    <property type="entry name" value="EF_hand_dom"/>
</dbReference>
<dbReference type="OrthoDB" id="5859791at2759"/>
<dbReference type="GO" id="GO:1990246">
    <property type="term" value="C:uniplex complex"/>
    <property type="evidence" value="ECO:0007669"/>
    <property type="project" value="TreeGrafter"/>
</dbReference>
<dbReference type="PROSITE" id="PS50222">
    <property type="entry name" value="EF_HAND_2"/>
    <property type="match status" value="2"/>
</dbReference>
<comment type="subcellular location">
    <subcellularLocation>
        <location evidence="1">Mitochondrion inner membrane</location>
    </subcellularLocation>
    <subcellularLocation>
        <location evidence="2">Mitochondrion intermembrane space</location>
    </subcellularLocation>
</comment>
<dbReference type="InterPro" id="IPR011992">
    <property type="entry name" value="EF-hand-dom_pair"/>
</dbReference>
<dbReference type="STRING" id="45882.A0A0V1D2Z0"/>
<dbReference type="EMBL" id="JYDI01000050">
    <property type="protein sequence ID" value="KRY55773.1"/>
    <property type="molecule type" value="Genomic_DNA"/>
</dbReference>
<gene>
    <name evidence="10" type="primary">MICU3</name>
    <name evidence="10" type="ORF">T03_10999</name>
</gene>
<name>A0A0V1D2Z0_TRIBR</name>
<protein>
    <submittedName>
        <fullName evidence="10">Calcium uptake protein 3, mitochondrial</fullName>
    </submittedName>
</protein>
<dbReference type="Proteomes" id="UP000054653">
    <property type="component" value="Unassembled WGS sequence"/>
</dbReference>
<dbReference type="PANTHER" id="PTHR12294">
    <property type="entry name" value="EF HAND DOMAIN FAMILY A1,A2-RELATED"/>
    <property type="match status" value="1"/>
</dbReference>
<evidence type="ECO:0000256" key="5">
    <source>
        <dbReference type="ARBA" id="ARBA00022837"/>
    </source>
</evidence>
<dbReference type="Pfam" id="PF13833">
    <property type="entry name" value="EF-hand_8"/>
    <property type="match status" value="2"/>
</dbReference>
<keyword evidence="3" id="KW-0677">Repeat</keyword>
<dbReference type="InterPro" id="IPR018247">
    <property type="entry name" value="EF_Hand_1_Ca_BS"/>
</dbReference>
<feature type="domain" description="EF-hand" evidence="9">
    <location>
        <begin position="135"/>
        <end position="170"/>
    </location>
</feature>
<dbReference type="GO" id="GO:0051560">
    <property type="term" value="P:mitochondrial calcium ion homeostasis"/>
    <property type="evidence" value="ECO:0007669"/>
    <property type="project" value="TreeGrafter"/>
</dbReference>
<dbReference type="GO" id="GO:0005758">
    <property type="term" value="C:mitochondrial intermembrane space"/>
    <property type="evidence" value="ECO:0007669"/>
    <property type="project" value="UniProtKB-SubCell"/>
</dbReference>